<accession>A0AAW1PMV4</accession>
<dbReference type="AlphaFoldDB" id="A0AAW1PMV4"/>
<reference evidence="1 2" key="1">
    <citation type="journal article" date="2024" name="Nat. Commun.">
        <title>Phylogenomics reveals the evolutionary origins of lichenization in chlorophyte algae.</title>
        <authorList>
            <person name="Puginier C."/>
            <person name="Libourel C."/>
            <person name="Otte J."/>
            <person name="Skaloud P."/>
            <person name="Haon M."/>
            <person name="Grisel S."/>
            <person name="Petersen M."/>
            <person name="Berrin J.G."/>
            <person name="Delaux P.M."/>
            <person name="Dal Grande F."/>
            <person name="Keller J."/>
        </authorList>
    </citation>
    <scope>NUCLEOTIDE SEQUENCE [LARGE SCALE GENOMIC DNA]</scope>
    <source>
        <strain evidence="1 2">SAG 2036</strain>
    </source>
</reference>
<evidence type="ECO:0008006" key="3">
    <source>
        <dbReference type="Google" id="ProtNLM"/>
    </source>
</evidence>
<dbReference type="Proteomes" id="UP001465755">
    <property type="component" value="Unassembled WGS sequence"/>
</dbReference>
<protein>
    <recommendedName>
        <fullName evidence="3">LAGLIDADG homing endonuclease</fullName>
    </recommendedName>
</protein>
<comment type="caution">
    <text evidence="1">The sequence shown here is derived from an EMBL/GenBank/DDBJ whole genome shotgun (WGS) entry which is preliminary data.</text>
</comment>
<name>A0AAW1PMV4_9CHLO</name>
<sequence>MSQSRVCMNADSTEQRKWTPHSYLRHLSAALLKAVCDNMRSGTRPVDKAKALPCSILSFLMAENTDNFAIRCLQHLHHTIILAGLLAHARAEAPTGKVAWWFCTSNRRKPVSAALADGQLSIQVHD</sequence>
<evidence type="ECO:0000313" key="2">
    <source>
        <dbReference type="Proteomes" id="UP001465755"/>
    </source>
</evidence>
<dbReference type="EMBL" id="JALJOQ010000021">
    <property type="protein sequence ID" value="KAK9809279.1"/>
    <property type="molecule type" value="Genomic_DNA"/>
</dbReference>
<proteinExistence type="predicted"/>
<keyword evidence="2" id="KW-1185">Reference proteome</keyword>
<organism evidence="1 2">
    <name type="scientific">Symbiochloris irregularis</name>
    <dbReference type="NCBI Taxonomy" id="706552"/>
    <lineage>
        <taxon>Eukaryota</taxon>
        <taxon>Viridiplantae</taxon>
        <taxon>Chlorophyta</taxon>
        <taxon>core chlorophytes</taxon>
        <taxon>Trebouxiophyceae</taxon>
        <taxon>Trebouxiales</taxon>
        <taxon>Trebouxiaceae</taxon>
        <taxon>Symbiochloris</taxon>
    </lineage>
</organism>
<gene>
    <name evidence="1" type="ORF">WJX73_000436</name>
</gene>
<evidence type="ECO:0000313" key="1">
    <source>
        <dbReference type="EMBL" id="KAK9809279.1"/>
    </source>
</evidence>